<dbReference type="SUPFAM" id="SSF56042">
    <property type="entry name" value="PurM C-terminal domain-like"/>
    <property type="match status" value="1"/>
</dbReference>
<dbReference type="InterPro" id="IPR036676">
    <property type="entry name" value="PurM-like_C_sf"/>
</dbReference>
<dbReference type="GO" id="GO:0004642">
    <property type="term" value="F:phosphoribosylformylglycinamidine synthase activity"/>
    <property type="evidence" value="ECO:0007669"/>
    <property type="project" value="UniProtKB-EC"/>
</dbReference>
<protein>
    <submittedName>
        <fullName evidence="3">Phosphoribosylformylglycinamidine synthase</fullName>
        <ecNumber evidence="3">6.3.5.3</ecNumber>
    </submittedName>
</protein>
<keyword evidence="4" id="KW-1185">Reference proteome</keyword>
<dbReference type="EMBL" id="JAVRRA010017651">
    <property type="protein sequence ID" value="KAK5197633.1"/>
    <property type="molecule type" value="Genomic_DNA"/>
</dbReference>
<evidence type="ECO:0000313" key="4">
    <source>
        <dbReference type="Proteomes" id="UP001357485"/>
    </source>
</evidence>
<organism evidence="3 4">
    <name type="scientific">Cryomyces antarcticus</name>
    <dbReference type="NCBI Taxonomy" id="329879"/>
    <lineage>
        <taxon>Eukaryota</taxon>
        <taxon>Fungi</taxon>
        <taxon>Dikarya</taxon>
        <taxon>Ascomycota</taxon>
        <taxon>Pezizomycotina</taxon>
        <taxon>Dothideomycetes</taxon>
        <taxon>Dothideomycetes incertae sedis</taxon>
        <taxon>Cryomyces</taxon>
    </lineage>
</organism>
<proteinExistence type="predicted"/>
<dbReference type="PANTHER" id="PTHR10099:SF1">
    <property type="entry name" value="PHOSPHORIBOSYLFORMYLGLYCINAMIDINE SYNTHASE"/>
    <property type="match status" value="1"/>
</dbReference>
<dbReference type="Gene3D" id="3.30.1330.10">
    <property type="entry name" value="PurM-like, N-terminal domain"/>
    <property type="match status" value="1"/>
</dbReference>
<comment type="caution">
    <text evidence="3">The sequence shown here is derived from an EMBL/GenBank/DDBJ whole genome shotgun (WGS) entry which is preliminary data.</text>
</comment>
<evidence type="ECO:0000259" key="1">
    <source>
        <dbReference type="Pfam" id="PF02769"/>
    </source>
</evidence>
<name>A0ABR0LLQ2_9PEZI</name>
<dbReference type="EC" id="6.3.5.3" evidence="3"/>
<evidence type="ECO:0000313" key="3">
    <source>
        <dbReference type="EMBL" id="KAK5197633.1"/>
    </source>
</evidence>
<dbReference type="Proteomes" id="UP001357485">
    <property type="component" value="Unassembled WGS sequence"/>
</dbReference>
<dbReference type="InterPro" id="IPR010918">
    <property type="entry name" value="PurM-like_C_dom"/>
</dbReference>
<dbReference type="InterPro" id="IPR055181">
    <property type="entry name" value="FGAR-AT_PurM_N-like"/>
</dbReference>
<dbReference type="Gene3D" id="3.90.650.10">
    <property type="entry name" value="PurM-like C-terminal domain"/>
    <property type="match status" value="1"/>
</dbReference>
<dbReference type="Pfam" id="PF02769">
    <property type="entry name" value="AIRS_C"/>
    <property type="match status" value="1"/>
</dbReference>
<dbReference type="Pfam" id="PF22689">
    <property type="entry name" value="FGAR-AT_PurM_N-like"/>
    <property type="match status" value="1"/>
</dbReference>
<dbReference type="PANTHER" id="PTHR10099">
    <property type="entry name" value="PHOSPHORIBOSYLFORMYLGLYCINAMIDINE SYNTHASE"/>
    <property type="match status" value="1"/>
</dbReference>
<sequence length="305" mass="32572">MTRIVESRKLRLPVFDSSLSLYLPKTSTDEIFGEAVNRVLSIPSVGSKSFLITIGDRTVGGLTTRDQMVGPWQAPLADVSVTATSLLPNMKTGEAMAMGEKPTLALISPASSARMAVAESLMNLAAASALGGLERIRLSANWMAATSHPGEGAAIYEAVEAIGMELCPKLGISIPVGKDSMSMKMKWKDTVSKQDMEVTAPLSLVISAFALVDDIGKTWTPTLRRLEDVGETVLLFVDLSLAQKALGGSALAQAFGQVGDKAPDIRDVELIKDFYDALQQLHDANIVLAYHDRSDGGLFTTLAEM</sequence>
<gene>
    <name evidence="3" type="primary">ADE6_2</name>
    <name evidence="3" type="ORF">LTR16_006534</name>
</gene>
<feature type="non-terminal residue" evidence="3">
    <location>
        <position position="305"/>
    </location>
</feature>
<accession>A0ABR0LLQ2</accession>
<reference evidence="3 4" key="1">
    <citation type="submission" date="2023-08" db="EMBL/GenBank/DDBJ databases">
        <title>Black Yeasts Isolated from many extreme environments.</title>
        <authorList>
            <person name="Coleine C."/>
            <person name="Stajich J.E."/>
            <person name="Selbmann L."/>
        </authorList>
    </citation>
    <scope>NUCLEOTIDE SEQUENCE [LARGE SCALE GENOMIC DNA]</scope>
    <source>
        <strain evidence="3 4">CCFEE 536</strain>
    </source>
</reference>
<dbReference type="InterPro" id="IPR036921">
    <property type="entry name" value="PurM-like_N_sf"/>
</dbReference>
<keyword evidence="3" id="KW-0436">Ligase</keyword>
<dbReference type="SUPFAM" id="SSF55326">
    <property type="entry name" value="PurM N-terminal domain-like"/>
    <property type="match status" value="1"/>
</dbReference>
<dbReference type="CDD" id="cd02204">
    <property type="entry name" value="PurL_repeat2"/>
    <property type="match status" value="1"/>
</dbReference>
<feature type="domain" description="PurM-like C-terminal" evidence="1">
    <location>
        <begin position="238"/>
        <end position="305"/>
    </location>
</feature>
<evidence type="ECO:0000259" key="2">
    <source>
        <dbReference type="Pfam" id="PF22689"/>
    </source>
</evidence>
<feature type="domain" description="FGAR-AT PurM N-terminal-like" evidence="2">
    <location>
        <begin position="47"/>
        <end position="210"/>
    </location>
</feature>